<dbReference type="HOGENOM" id="CLU_004544_4_3_1"/>
<dbReference type="InterPro" id="IPR032474">
    <property type="entry name" value="Argonaute_N"/>
</dbReference>
<dbReference type="SMART" id="SM01163">
    <property type="entry name" value="DUF1785"/>
    <property type="match status" value="1"/>
</dbReference>
<dbReference type="Gene3D" id="3.40.50.2300">
    <property type="match status" value="1"/>
</dbReference>
<dbReference type="CDD" id="cd02846">
    <property type="entry name" value="PAZ_argonaute_like"/>
    <property type="match status" value="1"/>
</dbReference>
<dbReference type="Gene3D" id="3.30.420.10">
    <property type="entry name" value="Ribonuclease H-like superfamily/Ribonuclease H"/>
    <property type="match status" value="1"/>
</dbReference>
<proteinExistence type="predicted"/>
<dbReference type="PROSITE" id="PS50822">
    <property type="entry name" value="PIWI"/>
    <property type="match status" value="1"/>
</dbReference>
<dbReference type="Pfam" id="PF02171">
    <property type="entry name" value="Piwi"/>
    <property type="match status" value="1"/>
</dbReference>
<dbReference type="InterPro" id="IPR036085">
    <property type="entry name" value="PAZ_dom_sf"/>
</dbReference>
<evidence type="ECO:0000259" key="1">
    <source>
        <dbReference type="PROSITE" id="PS50822"/>
    </source>
</evidence>
<dbReference type="Gene3D" id="2.170.260.10">
    <property type="entry name" value="paz domain"/>
    <property type="match status" value="1"/>
</dbReference>
<dbReference type="GO" id="GO:0003723">
    <property type="term" value="F:RNA binding"/>
    <property type="evidence" value="ECO:0007669"/>
    <property type="project" value="InterPro"/>
</dbReference>
<gene>
    <name evidence="2" type="ORF">GALMADRAFT_240289</name>
</gene>
<dbReference type="STRING" id="685588.A0A067TFR3"/>
<dbReference type="Proteomes" id="UP000027222">
    <property type="component" value="Unassembled WGS sequence"/>
</dbReference>
<dbReference type="PANTHER" id="PTHR22891">
    <property type="entry name" value="EUKARYOTIC TRANSLATION INITIATION FACTOR 2C"/>
    <property type="match status" value="1"/>
</dbReference>
<dbReference type="InterPro" id="IPR003165">
    <property type="entry name" value="Piwi"/>
</dbReference>
<dbReference type="SMART" id="SM00950">
    <property type="entry name" value="Piwi"/>
    <property type="match status" value="1"/>
</dbReference>
<name>A0A067TFR3_GALM3</name>
<dbReference type="Pfam" id="PF16486">
    <property type="entry name" value="ArgoN"/>
    <property type="match status" value="1"/>
</dbReference>
<dbReference type="SUPFAM" id="SSF53098">
    <property type="entry name" value="Ribonuclease H-like"/>
    <property type="match status" value="1"/>
</dbReference>
<evidence type="ECO:0000313" key="2">
    <source>
        <dbReference type="EMBL" id="KDR81951.1"/>
    </source>
</evidence>
<accession>A0A067TFR3</accession>
<evidence type="ECO:0000313" key="3">
    <source>
        <dbReference type="Proteomes" id="UP000027222"/>
    </source>
</evidence>
<dbReference type="InterPro" id="IPR012337">
    <property type="entry name" value="RNaseH-like_sf"/>
</dbReference>
<dbReference type="InterPro" id="IPR036397">
    <property type="entry name" value="RNaseH_sf"/>
</dbReference>
<feature type="domain" description="Piwi" evidence="1">
    <location>
        <begin position="503"/>
        <end position="794"/>
    </location>
</feature>
<protein>
    <recommendedName>
        <fullName evidence="1">Piwi domain-containing protein</fullName>
    </recommendedName>
</protein>
<dbReference type="AlphaFoldDB" id="A0A067TFR3"/>
<organism evidence="2 3">
    <name type="scientific">Galerina marginata (strain CBS 339.88)</name>
    <dbReference type="NCBI Taxonomy" id="685588"/>
    <lineage>
        <taxon>Eukaryota</taxon>
        <taxon>Fungi</taxon>
        <taxon>Dikarya</taxon>
        <taxon>Basidiomycota</taxon>
        <taxon>Agaricomycotina</taxon>
        <taxon>Agaricomycetes</taxon>
        <taxon>Agaricomycetidae</taxon>
        <taxon>Agaricales</taxon>
        <taxon>Agaricineae</taxon>
        <taxon>Strophariaceae</taxon>
        <taxon>Galerina</taxon>
    </lineage>
</organism>
<dbReference type="EMBL" id="KL142370">
    <property type="protein sequence ID" value="KDR81951.1"/>
    <property type="molecule type" value="Genomic_DNA"/>
</dbReference>
<keyword evidence="3" id="KW-1185">Reference proteome</keyword>
<dbReference type="InterPro" id="IPR014811">
    <property type="entry name" value="ArgoL1"/>
</dbReference>
<dbReference type="OrthoDB" id="10252740at2759"/>
<sequence>MSRHPQAGPSAFKQIQVLTNAFEIVQLPTKTYYQYDAVFDPPEKVRKKILLMNHLQSAVAPNVFNPRMIYDGQAIAYSPAMLPLAGNGNGTFTVKLGVTTPIPPATKGSHQIRLTLTAGGEIEARHVDDLIKGKKVTTRALVATNLIQLVVRQGPNQNHTNNGRAYFSGREKRPLGMTALEAWRGIFQSVRPTLGKMILTVDTCTAAVYQAGALDNLAMICLGLRDISKLDLREDDPNFRKLVNFFKNVRIKVQAGGNRSRTKTIRGFVPRAGEFEFLKDDRETTVARHFQEAYGTRLRYPRIVGVRLTGKNSPHQDVVPLELCTVEPGQLYRRRIPESCTSDMVKFSTMRPDDRLRKITDAVRDHDLSEFLREAGMQVDMKPMTINAKLLQVPAVFFDLKAQPLKPNSGGWNAVRQRFTDPQRLQHWIVVNFVQSISDQRAHELMTGNLMTSCRNLGMDPQEPRTYLRGNAQNVPGTLNHVMTLTAATYNGKIEENQLRKLIIVVLLPENGGAIRNALKFWGDVQNGVATLCLREGKVSKGNDQYFNNIALKLNARLGGVNFRSISPAMREILSDPVMIMGADVGHPGPGVHKPSVTSVVYSHDQFGAQYVALTGIQAPRVEQILDLKKYVTMAVTSFGDKNKSAPKRLIFFRDGLSEGACIDLWASKGIKIPIPTLTFIVVGKRHHAVFFPSEPGQADRTGNCHAGSLIDSTITHPAVHDFYLQSHAAIQGTSRSSHYVVLHDENFDNQLAKIQDLSFTLCHMYAKATRSVSIPAPVYYADLVCSRGGFHVNPNANLGFDDNASTTSSSSNLDMSAWQAAFGPIHDRLSRTMYFL</sequence>
<dbReference type="SUPFAM" id="SSF101690">
    <property type="entry name" value="PAZ domain"/>
    <property type="match status" value="1"/>
</dbReference>
<dbReference type="Pfam" id="PF08699">
    <property type="entry name" value="ArgoL1"/>
    <property type="match status" value="1"/>
</dbReference>
<reference evidence="3" key="1">
    <citation type="journal article" date="2014" name="Proc. Natl. Acad. Sci. U.S.A.">
        <title>Extensive sampling of basidiomycete genomes demonstrates inadequacy of the white-rot/brown-rot paradigm for wood decay fungi.</title>
        <authorList>
            <person name="Riley R."/>
            <person name="Salamov A.A."/>
            <person name="Brown D.W."/>
            <person name="Nagy L.G."/>
            <person name="Floudas D."/>
            <person name="Held B.W."/>
            <person name="Levasseur A."/>
            <person name="Lombard V."/>
            <person name="Morin E."/>
            <person name="Otillar R."/>
            <person name="Lindquist E.A."/>
            <person name="Sun H."/>
            <person name="LaButti K.M."/>
            <person name="Schmutz J."/>
            <person name="Jabbour D."/>
            <person name="Luo H."/>
            <person name="Baker S.E."/>
            <person name="Pisabarro A.G."/>
            <person name="Walton J.D."/>
            <person name="Blanchette R.A."/>
            <person name="Henrissat B."/>
            <person name="Martin F."/>
            <person name="Cullen D."/>
            <person name="Hibbett D.S."/>
            <person name="Grigoriev I.V."/>
        </authorList>
    </citation>
    <scope>NUCLEOTIDE SEQUENCE [LARGE SCALE GENOMIC DNA]</scope>
    <source>
        <strain evidence="3">CBS 339.88</strain>
    </source>
</reference>